<evidence type="ECO:0008006" key="5">
    <source>
        <dbReference type="Google" id="ProtNLM"/>
    </source>
</evidence>
<protein>
    <recommendedName>
        <fullName evidence="5">Restriction endonuclease type IV Mrr domain-containing protein</fullName>
    </recommendedName>
</protein>
<accession>A0A1I4LF79</accession>
<sequence length="458" mass="53898">MEIFRPRLTDHHGIHKSQADLDFAIQFFDEDIPLYVDPFLLWKSPSMQDQSLHTAITNSFNHLNYLIKKGRETEAIETLVNLSECSEVGLGVSKTRKGLKIGTNQANEILNLFRDIPEYSQFGFTHFELIQLYISGISKDRVSDISCNYIKSFLIDYTIEQCETNRIPTEGVILDSVYNYKRNAFDPNQKLFLPVNPKTREPLIFTPKRWLRFSPWINFEDYFKSHCPRDEIFNPDEPEERVKILNFNRENYGVIEEYVKYKDRTSQDCQNDPLFSQIPVLSAKRKLSELLKLNTGKEVGADMKYEELAADLLATLFYPHLDFAQTQSRTESGRHIRDLIFYNNRDVDFLDEIFTEYENRQLVIEMKNVKQIERDHINQLNRYLQSNIGRFGIFLTRNPLPKAMFINTIDLWSSQRKCIIAITDDDLKLMVDVYESKQRAPIEVLKKKYIEFRRSCPS</sequence>
<evidence type="ECO:0000313" key="2">
    <source>
        <dbReference type="EMBL" id="SFL89662.1"/>
    </source>
</evidence>
<evidence type="ECO:0000313" key="3">
    <source>
        <dbReference type="Proteomes" id="UP000186599"/>
    </source>
</evidence>
<dbReference type="Proteomes" id="UP000186904">
    <property type="component" value="Unassembled WGS sequence"/>
</dbReference>
<dbReference type="OrthoDB" id="6691177at2"/>
<dbReference type="RefSeq" id="WP_074779205.1">
    <property type="nucleotide sequence ID" value="NZ_FOGN01000002.1"/>
</dbReference>
<dbReference type="EMBL" id="FOUA01000002">
    <property type="protein sequence ID" value="SFL89662.1"/>
    <property type="molecule type" value="Genomic_DNA"/>
</dbReference>
<gene>
    <name evidence="2" type="ORF">SAMN04487855_1497</name>
    <name evidence="1" type="ORF">SAMN05216589_1816</name>
</gene>
<dbReference type="EMBL" id="FOGN01000002">
    <property type="protein sequence ID" value="SER92370.1"/>
    <property type="molecule type" value="Genomic_DNA"/>
</dbReference>
<dbReference type="AlphaFoldDB" id="A0A1I4LF79"/>
<dbReference type="STRING" id="653930.SAMN05216589_1816"/>
<evidence type="ECO:0000313" key="4">
    <source>
        <dbReference type="Proteomes" id="UP000186904"/>
    </source>
</evidence>
<keyword evidence="3" id="KW-1185">Reference proteome</keyword>
<name>A0A1I4LF79_9GAMM</name>
<organism evidence="2 3">
    <name type="scientific">Halopseudomonas bauzanensis</name>
    <dbReference type="NCBI Taxonomy" id="653930"/>
    <lineage>
        <taxon>Bacteria</taxon>
        <taxon>Pseudomonadati</taxon>
        <taxon>Pseudomonadota</taxon>
        <taxon>Gammaproteobacteria</taxon>
        <taxon>Pseudomonadales</taxon>
        <taxon>Pseudomonadaceae</taxon>
        <taxon>Halopseudomonas</taxon>
    </lineage>
</organism>
<proteinExistence type="predicted"/>
<reference evidence="3 4" key="1">
    <citation type="submission" date="2016-10" db="EMBL/GenBank/DDBJ databases">
        <authorList>
            <person name="de Groot N.N."/>
        </authorList>
    </citation>
    <scope>NUCLEOTIDE SEQUENCE [LARGE SCALE GENOMIC DNA]</scope>
    <source>
        <strain evidence="2 3">CGMCC 1.9095</strain>
        <strain evidence="1 4">DSM 22558</strain>
    </source>
</reference>
<evidence type="ECO:0000313" key="1">
    <source>
        <dbReference type="EMBL" id="SER92370.1"/>
    </source>
</evidence>
<dbReference type="Proteomes" id="UP000186599">
    <property type="component" value="Unassembled WGS sequence"/>
</dbReference>